<dbReference type="InterPro" id="IPR012893">
    <property type="entry name" value="HipA-like_C"/>
</dbReference>
<organism evidence="6 7">
    <name type="scientific">Thalassobacterium sedimentorum</name>
    <dbReference type="NCBI Taxonomy" id="3041258"/>
    <lineage>
        <taxon>Bacteria</taxon>
        <taxon>Pseudomonadati</taxon>
        <taxon>Verrucomicrobiota</taxon>
        <taxon>Opitutia</taxon>
        <taxon>Puniceicoccales</taxon>
        <taxon>Coraliomargaritaceae</taxon>
        <taxon>Thalassobacterium</taxon>
    </lineage>
</organism>
<accession>A0ABU1ARR4</accession>
<evidence type="ECO:0000256" key="2">
    <source>
        <dbReference type="ARBA" id="ARBA00022679"/>
    </source>
</evidence>
<sequence>MDSLRLFVGQVLAGELRRDVEGIRFCYSDGYVGPPVFLNWPVNGAMYHWSALPAELSCLLPEGLQQAQWRASKAADTSDWGLLAAVGADLPGLISALPSRSKSLPLGREAEGAKSLSRARIRPQLNALPYVESELVEFNSTVGFAYSLASRGANASAVYSRKKASFELVSTNGSYRLTLEPPESAEQVENQLLTALLAQDAGLPVVTMGRVQTMDGRAVLWAERFDRSGASNCQRIRVESACQLLGQPTMAKYEGSVEVLAELIRQYCTSPKIQLMRLFHRVLFGWLAGDSGLHLKKWAFVQNARLIELSPAYGMMNYAIFGQDCVESALSINGRHEGLDRGSLLDYFAKEVCGLNTRIIDRVLNQLDAVCWEQRILSSGLSKASQQTYFERLSERWRRLQGR</sequence>
<name>A0ABU1ARR4_9BACT</name>
<feature type="domain" description="HipA N-terminal subdomain 1" evidence="5">
    <location>
        <begin position="6"/>
        <end position="96"/>
    </location>
</feature>
<evidence type="ECO:0000259" key="5">
    <source>
        <dbReference type="Pfam" id="PF13657"/>
    </source>
</evidence>
<keyword evidence="3" id="KW-0418">Kinase</keyword>
<protein>
    <submittedName>
        <fullName evidence="6">Type II toxin-antitoxin system HipA family toxin</fullName>
    </submittedName>
</protein>
<reference evidence="6 7" key="1">
    <citation type="submission" date="2023-04" db="EMBL/GenBank/DDBJ databases">
        <title>A novel bacteria isolated from coastal sediment.</title>
        <authorList>
            <person name="Liu X.-J."/>
            <person name="Du Z.-J."/>
        </authorList>
    </citation>
    <scope>NUCLEOTIDE SEQUENCE [LARGE SCALE GENOMIC DNA]</scope>
    <source>
        <strain evidence="6 7">SDUM461004</strain>
    </source>
</reference>
<feature type="domain" description="HipA-like C-terminal" evidence="4">
    <location>
        <begin position="184"/>
        <end position="367"/>
    </location>
</feature>
<dbReference type="InterPro" id="IPR017508">
    <property type="entry name" value="HipA_N1"/>
</dbReference>
<comment type="similarity">
    <text evidence="1">Belongs to the HipA Ser/Thr kinase family.</text>
</comment>
<keyword evidence="7" id="KW-1185">Reference proteome</keyword>
<proteinExistence type="inferred from homology"/>
<dbReference type="Pfam" id="PF13657">
    <property type="entry name" value="Couple_hipA"/>
    <property type="match status" value="1"/>
</dbReference>
<evidence type="ECO:0000259" key="4">
    <source>
        <dbReference type="Pfam" id="PF07804"/>
    </source>
</evidence>
<gene>
    <name evidence="6" type="ORF">QEH59_17820</name>
</gene>
<evidence type="ECO:0000313" key="7">
    <source>
        <dbReference type="Proteomes" id="UP001243717"/>
    </source>
</evidence>
<keyword evidence="2" id="KW-0808">Transferase</keyword>
<comment type="caution">
    <text evidence="6">The sequence shown here is derived from an EMBL/GenBank/DDBJ whole genome shotgun (WGS) entry which is preliminary data.</text>
</comment>
<dbReference type="Proteomes" id="UP001243717">
    <property type="component" value="Unassembled WGS sequence"/>
</dbReference>
<evidence type="ECO:0000313" key="6">
    <source>
        <dbReference type="EMBL" id="MDQ8196298.1"/>
    </source>
</evidence>
<dbReference type="RefSeq" id="WP_308986733.1">
    <property type="nucleotide sequence ID" value="NZ_JARXIC010000061.1"/>
</dbReference>
<dbReference type="PANTHER" id="PTHR37419:SF1">
    <property type="entry name" value="SERINE_THREONINE-PROTEIN KINASE TOXIN HIPA"/>
    <property type="match status" value="1"/>
</dbReference>
<dbReference type="InterPro" id="IPR052028">
    <property type="entry name" value="HipA_Ser/Thr_kinase"/>
</dbReference>
<dbReference type="Pfam" id="PF07804">
    <property type="entry name" value="HipA_C"/>
    <property type="match status" value="1"/>
</dbReference>
<evidence type="ECO:0000256" key="3">
    <source>
        <dbReference type="ARBA" id="ARBA00022777"/>
    </source>
</evidence>
<dbReference type="EMBL" id="JARXIC010000061">
    <property type="protein sequence ID" value="MDQ8196298.1"/>
    <property type="molecule type" value="Genomic_DNA"/>
</dbReference>
<dbReference type="PANTHER" id="PTHR37419">
    <property type="entry name" value="SERINE/THREONINE-PROTEIN KINASE TOXIN HIPA"/>
    <property type="match status" value="1"/>
</dbReference>
<evidence type="ECO:0000256" key="1">
    <source>
        <dbReference type="ARBA" id="ARBA00010164"/>
    </source>
</evidence>